<reference evidence="2 3" key="1">
    <citation type="submission" date="2018-06" db="EMBL/GenBank/DDBJ databases">
        <title>A transcriptomic atlas of mushroom development highlights an independent origin of complex multicellularity.</title>
        <authorList>
            <consortium name="DOE Joint Genome Institute"/>
            <person name="Krizsan K."/>
            <person name="Almasi E."/>
            <person name="Merenyi Z."/>
            <person name="Sahu N."/>
            <person name="Viragh M."/>
            <person name="Koszo T."/>
            <person name="Mondo S."/>
            <person name="Kiss B."/>
            <person name="Balint B."/>
            <person name="Kues U."/>
            <person name="Barry K."/>
            <person name="Hegedus J.C."/>
            <person name="Henrissat B."/>
            <person name="Johnson J."/>
            <person name="Lipzen A."/>
            <person name="Ohm R."/>
            <person name="Nagy I."/>
            <person name="Pangilinan J."/>
            <person name="Yan J."/>
            <person name="Xiong Y."/>
            <person name="Grigoriev I.V."/>
            <person name="Hibbett D.S."/>
            <person name="Nagy L.G."/>
        </authorList>
    </citation>
    <scope>NUCLEOTIDE SEQUENCE [LARGE SCALE GENOMIC DNA]</scope>
    <source>
        <strain evidence="2 3">SZMC22713</strain>
    </source>
</reference>
<dbReference type="InterPro" id="IPR046522">
    <property type="entry name" value="DUF6699"/>
</dbReference>
<dbReference type="Pfam" id="PF20415">
    <property type="entry name" value="DUF6699"/>
    <property type="match status" value="1"/>
</dbReference>
<dbReference type="VEuPathDB" id="FungiDB:BD410DRAFT_785282"/>
<organism evidence="2 3">
    <name type="scientific">Rickenella mellea</name>
    <dbReference type="NCBI Taxonomy" id="50990"/>
    <lineage>
        <taxon>Eukaryota</taxon>
        <taxon>Fungi</taxon>
        <taxon>Dikarya</taxon>
        <taxon>Basidiomycota</taxon>
        <taxon>Agaricomycotina</taxon>
        <taxon>Agaricomycetes</taxon>
        <taxon>Hymenochaetales</taxon>
        <taxon>Rickenellaceae</taxon>
        <taxon>Rickenella</taxon>
    </lineage>
</organism>
<proteinExistence type="predicted"/>
<dbReference type="Proteomes" id="UP000294933">
    <property type="component" value="Unassembled WGS sequence"/>
</dbReference>
<dbReference type="AlphaFoldDB" id="A0A4Y7QDL1"/>
<dbReference type="STRING" id="50990.A0A4Y7QDL1"/>
<sequence>MAYYPWARYPPYSYDDTWLRTPANTELALTPSSSTRPLYYEDDYWNVPRHGPAWPGMAPAFVPLPPSPTIMASMVPLPPSPYVRPQGSPHGSPRVSPRMGLVALPPAAYPAYLPVNPYYVPNVPTPYLYPGSATPRSQIHPLLNGESQRFELIFDLSASKPRPQVPSPHASFSFTSSSRIDPTPIHPGHLEQTATYPPTTHISITCAALSPFTSDWVIRVGEPGAGRHVSVGSVLKAIHTSLQKQISHVEWAKLSENRAAEVSEAYTRRCRSLDSFSSAVEFERNQGVRRIDFLADRYYFAGLVRTKVDDVECLKLTVKERPKNLK</sequence>
<evidence type="ECO:0000259" key="1">
    <source>
        <dbReference type="Pfam" id="PF20415"/>
    </source>
</evidence>
<dbReference type="EMBL" id="ML170164">
    <property type="protein sequence ID" value="TDL25351.1"/>
    <property type="molecule type" value="Genomic_DNA"/>
</dbReference>
<protein>
    <recommendedName>
        <fullName evidence="1">DUF6699 domain-containing protein</fullName>
    </recommendedName>
</protein>
<name>A0A4Y7QDL1_9AGAM</name>
<gene>
    <name evidence="2" type="ORF">BD410DRAFT_785282</name>
</gene>
<accession>A0A4Y7QDL1</accession>
<dbReference type="OrthoDB" id="3251728at2759"/>
<evidence type="ECO:0000313" key="2">
    <source>
        <dbReference type="EMBL" id="TDL25351.1"/>
    </source>
</evidence>
<evidence type="ECO:0000313" key="3">
    <source>
        <dbReference type="Proteomes" id="UP000294933"/>
    </source>
</evidence>
<keyword evidence="3" id="KW-1185">Reference proteome</keyword>
<feature type="domain" description="DUF6699" evidence="1">
    <location>
        <begin position="177"/>
        <end position="307"/>
    </location>
</feature>